<gene>
    <name evidence="2" type="ORF">Ae201684_005640</name>
</gene>
<accession>A0A6G0XEB3</accession>
<evidence type="ECO:0000313" key="3">
    <source>
        <dbReference type="Proteomes" id="UP000481153"/>
    </source>
</evidence>
<feature type="coiled-coil region" evidence="1">
    <location>
        <begin position="67"/>
        <end position="94"/>
    </location>
</feature>
<keyword evidence="1" id="KW-0175">Coiled coil</keyword>
<sequence>MIRELEESRASLTEVRAQVASLREEQDRGRSHAAEALEIKRLSALLETEWSKIVDSETICQALINDGRRQDDELNRLRVELDKAKCELQLRERQATLDETARKHQDELSARARAEHHAEVERLSMVLRTVELERDQLLDRAEKSEERVGVLEVHLKLVLDECDAQDQEAKEYSARVRVWKANAEDRDKWRKACRKMADLLEGLIPEVGDIYDALIDALRARVQGR</sequence>
<feature type="coiled-coil region" evidence="1">
    <location>
        <begin position="120"/>
        <end position="147"/>
    </location>
</feature>
<reference evidence="2 3" key="1">
    <citation type="submission" date="2019-07" db="EMBL/GenBank/DDBJ databases">
        <title>Genomics analysis of Aphanomyces spp. identifies a new class of oomycete effector associated with host adaptation.</title>
        <authorList>
            <person name="Gaulin E."/>
        </authorList>
    </citation>
    <scope>NUCLEOTIDE SEQUENCE [LARGE SCALE GENOMIC DNA]</scope>
    <source>
        <strain evidence="2 3">ATCC 201684</strain>
    </source>
</reference>
<evidence type="ECO:0000256" key="1">
    <source>
        <dbReference type="SAM" id="Coils"/>
    </source>
</evidence>
<keyword evidence="3" id="KW-1185">Reference proteome</keyword>
<dbReference type="AlphaFoldDB" id="A0A6G0XEB3"/>
<evidence type="ECO:0000313" key="2">
    <source>
        <dbReference type="EMBL" id="KAF0738528.1"/>
    </source>
</evidence>
<protein>
    <submittedName>
        <fullName evidence="2">Uncharacterized protein</fullName>
    </submittedName>
</protein>
<dbReference type="EMBL" id="VJMJ01000073">
    <property type="protein sequence ID" value="KAF0738528.1"/>
    <property type="molecule type" value="Genomic_DNA"/>
</dbReference>
<dbReference type="VEuPathDB" id="FungiDB:AeMF1_012152"/>
<comment type="caution">
    <text evidence="2">The sequence shown here is derived from an EMBL/GenBank/DDBJ whole genome shotgun (WGS) entry which is preliminary data.</text>
</comment>
<name>A0A6G0XEB3_9STRA</name>
<proteinExistence type="predicted"/>
<organism evidence="2 3">
    <name type="scientific">Aphanomyces euteiches</name>
    <dbReference type="NCBI Taxonomy" id="100861"/>
    <lineage>
        <taxon>Eukaryota</taxon>
        <taxon>Sar</taxon>
        <taxon>Stramenopiles</taxon>
        <taxon>Oomycota</taxon>
        <taxon>Saprolegniomycetes</taxon>
        <taxon>Saprolegniales</taxon>
        <taxon>Verrucalvaceae</taxon>
        <taxon>Aphanomyces</taxon>
    </lineage>
</organism>
<dbReference type="Proteomes" id="UP000481153">
    <property type="component" value="Unassembled WGS sequence"/>
</dbReference>